<organism evidence="1 2">
    <name type="scientific">Protopolystoma xenopodis</name>
    <dbReference type="NCBI Taxonomy" id="117903"/>
    <lineage>
        <taxon>Eukaryota</taxon>
        <taxon>Metazoa</taxon>
        <taxon>Spiralia</taxon>
        <taxon>Lophotrochozoa</taxon>
        <taxon>Platyhelminthes</taxon>
        <taxon>Monogenea</taxon>
        <taxon>Polyopisthocotylea</taxon>
        <taxon>Polystomatidea</taxon>
        <taxon>Polystomatidae</taxon>
        <taxon>Protopolystoma</taxon>
    </lineage>
</organism>
<sequence>MKRGCFELHQSTRLAIGQGQTFGFPALIFTR</sequence>
<name>A0A448WIY9_9PLAT</name>
<protein>
    <submittedName>
        <fullName evidence="1">Uncharacterized protein</fullName>
    </submittedName>
</protein>
<proteinExistence type="predicted"/>
<gene>
    <name evidence="1" type="ORF">PXEA_LOCUS6159</name>
</gene>
<comment type="caution">
    <text evidence="1">The sequence shown here is derived from an EMBL/GenBank/DDBJ whole genome shotgun (WGS) entry which is preliminary data.</text>
</comment>
<dbReference type="AlphaFoldDB" id="A0A448WIY9"/>
<reference evidence="1" key="1">
    <citation type="submission" date="2018-11" db="EMBL/GenBank/DDBJ databases">
        <authorList>
            <consortium name="Pathogen Informatics"/>
        </authorList>
    </citation>
    <scope>NUCLEOTIDE SEQUENCE</scope>
</reference>
<accession>A0A448WIY9</accession>
<dbReference type="Proteomes" id="UP000784294">
    <property type="component" value="Unassembled WGS sequence"/>
</dbReference>
<evidence type="ECO:0000313" key="2">
    <source>
        <dbReference type="Proteomes" id="UP000784294"/>
    </source>
</evidence>
<dbReference type="EMBL" id="CAAALY010015599">
    <property type="protein sequence ID" value="VEL12719.1"/>
    <property type="molecule type" value="Genomic_DNA"/>
</dbReference>
<evidence type="ECO:0000313" key="1">
    <source>
        <dbReference type="EMBL" id="VEL12719.1"/>
    </source>
</evidence>
<keyword evidence="2" id="KW-1185">Reference proteome</keyword>